<dbReference type="CDD" id="cd17246">
    <property type="entry name" value="RMtype1_S_SonII-TRD2-CR2_like"/>
    <property type="match status" value="1"/>
</dbReference>
<sequence>MIKLPQGWEVKKLEEVCKNSSSNLALKDIKDKNGQYPVFGASGIVGYVDFYHKDKECLGIVKDGAGVGRVFVLPKNTSVIGTLNYLEALENTNLKYLFYFLCSVDFSKYILGSAIPHIYFRDYKKEQIPLPPLQEQERIVGILDESFAKIDESIKILEQDLLNLDELMQSALQKAFNPLKDNTKENYTLPQGWEWKSLGEICFITDGTHKTPSYIKTGIPFLSVKNISKGFFDLSDIKYISLEEHNKLIKRAKPEFGDILICRIGTLGKAIKISLEFEFSIFVSLGLLKPKVKIISDYLVYFLNSYFIEGWIDNNKVGGGTHTAKLNLNILEKCPIALPPLKEQEQIASYLDELSSHVKNLKQNYQMQIKNLQELKKSLLDKAFQGRL</sequence>
<gene>
    <name evidence="6" type="primary">hsdS1</name>
    <name evidence="6" type="ORF">CSUB8521_0377</name>
</gene>
<dbReference type="InterPro" id="IPR051212">
    <property type="entry name" value="Type-I_RE_S_subunit"/>
</dbReference>
<feature type="coiled-coil region" evidence="4">
    <location>
        <begin position="351"/>
        <end position="382"/>
    </location>
</feature>
<keyword evidence="4" id="KW-0175">Coiled coil</keyword>
<dbReference type="RefSeq" id="WP_039662885.1">
    <property type="nucleotide sequence ID" value="NZ_CP007772.1"/>
</dbReference>
<accession>A0A0A8H848</accession>
<dbReference type="GO" id="GO:0009307">
    <property type="term" value="P:DNA restriction-modification system"/>
    <property type="evidence" value="ECO:0007669"/>
    <property type="project" value="UniProtKB-KW"/>
</dbReference>
<keyword evidence="3" id="KW-0238">DNA-binding</keyword>
<keyword evidence="2" id="KW-0680">Restriction system</keyword>
<feature type="domain" description="Type I restriction modification DNA specificity" evidence="5">
    <location>
        <begin position="190"/>
        <end position="362"/>
    </location>
</feature>
<evidence type="ECO:0000259" key="5">
    <source>
        <dbReference type="Pfam" id="PF01420"/>
    </source>
</evidence>
<organism evidence="6 7">
    <name type="scientific">Campylobacter subantarcticus LMG 24374</name>
    <dbReference type="NCBI Taxonomy" id="1388751"/>
    <lineage>
        <taxon>Bacteria</taxon>
        <taxon>Pseudomonadati</taxon>
        <taxon>Campylobacterota</taxon>
        <taxon>Epsilonproteobacteria</taxon>
        <taxon>Campylobacterales</taxon>
        <taxon>Campylobacteraceae</taxon>
        <taxon>Campylobacter</taxon>
    </lineage>
</organism>
<protein>
    <submittedName>
        <fullName evidence="6">Type I restriction/modification system, S subunit</fullName>
    </submittedName>
</protein>
<dbReference type="REBASE" id="101400">
    <property type="entry name" value="S.Csu24374II"/>
</dbReference>
<dbReference type="InterPro" id="IPR044946">
    <property type="entry name" value="Restrct_endonuc_typeI_TRD_sf"/>
</dbReference>
<dbReference type="PANTHER" id="PTHR43140">
    <property type="entry name" value="TYPE-1 RESTRICTION ENZYME ECOKI SPECIFICITY PROTEIN"/>
    <property type="match status" value="1"/>
</dbReference>
<dbReference type="SUPFAM" id="SSF116734">
    <property type="entry name" value="DNA methylase specificity domain"/>
    <property type="match status" value="2"/>
</dbReference>
<dbReference type="Gene3D" id="3.90.220.20">
    <property type="entry name" value="DNA methylase specificity domains"/>
    <property type="match status" value="2"/>
</dbReference>
<dbReference type="Pfam" id="PF01420">
    <property type="entry name" value="Methylase_S"/>
    <property type="match status" value="2"/>
</dbReference>
<dbReference type="AlphaFoldDB" id="A0A0A8H848"/>
<evidence type="ECO:0000256" key="3">
    <source>
        <dbReference type="ARBA" id="ARBA00023125"/>
    </source>
</evidence>
<feature type="domain" description="Type I restriction modification DNA specificity" evidence="5">
    <location>
        <begin position="5"/>
        <end position="151"/>
    </location>
</feature>
<dbReference type="InterPro" id="IPR000055">
    <property type="entry name" value="Restrct_endonuc_typeI_TRD"/>
</dbReference>
<dbReference type="KEGG" id="csm:CSUB8521_0377"/>
<evidence type="ECO:0000256" key="1">
    <source>
        <dbReference type="ARBA" id="ARBA00010923"/>
    </source>
</evidence>
<evidence type="ECO:0000313" key="6">
    <source>
        <dbReference type="EMBL" id="AJC90261.1"/>
    </source>
</evidence>
<dbReference type="EMBL" id="CP007772">
    <property type="protein sequence ID" value="AJC90261.1"/>
    <property type="molecule type" value="Genomic_DNA"/>
</dbReference>
<dbReference type="GO" id="GO:0003677">
    <property type="term" value="F:DNA binding"/>
    <property type="evidence" value="ECO:0007669"/>
    <property type="project" value="UniProtKB-KW"/>
</dbReference>
<evidence type="ECO:0000256" key="4">
    <source>
        <dbReference type="SAM" id="Coils"/>
    </source>
</evidence>
<proteinExistence type="inferred from homology"/>
<name>A0A0A8H848_9BACT</name>
<evidence type="ECO:0000313" key="7">
    <source>
        <dbReference type="Proteomes" id="UP000031135"/>
    </source>
</evidence>
<dbReference type="Proteomes" id="UP000031135">
    <property type="component" value="Chromosome"/>
</dbReference>
<dbReference type="CDD" id="cd17266">
    <property type="entry name" value="RMtype1_S_Sau1132ORF3780P-TRD2-CR2_like"/>
    <property type="match status" value="1"/>
</dbReference>
<dbReference type="OrthoDB" id="5363772at2"/>
<dbReference type="PANTHER" id="PTHR43140:SF1">
    <property type="entry name" value="TYPE I RESTRICTION ENZYME ECOKI SPECIFICITY SUBUNIT"/>
    <property type="match status" value="1"/>
</dbReference>
<dbReference type="HOGENOM" id="CLU_021095_10_3_7"/>
<reference evidence="6 7" key="1">
    <citation type="journal article" date="2014" name="Genome Biol. Evol.">
        <title>Comparative Genomics of the Campylobacter lari Group.</title>
        <authorList>
            <person name="Miller W.G."/>
            <person name="Yee E."/>
            <person name="Chapman M.H."/>
            <person name="Smith T.P."/>
            <person name="Bono J.L."/>
            <person name="Huynh S."/>
            <person name="Parker C.T."/>
            <person name="Vandamme P."/>
            <person name="Luong K."/>
            <person name="Korlach J."/>
        </authorList>
    </citation>
    <scope>NUCLEOTIDE SEQUENCE [LARGE SCALE GENOMIC DNA]</scope>
    <source>
        <strain evidence="6 7">LMG 24374</strain>
    </source>
</reference>
<comment type="similarity">
    <text evidence="1">Belongs to the type-I restriction system S methylase family.</text>
</comment>
<evidence type="ECO:0000256" key="2">
    <source>
        <dbReference type="ARBA" id="ARBA00022747"/>
    </source>
</evidence>